<feature type="compositionally biased region" description="Low complexity" evidence="4">
    <location>
        <begin position="31"/>
        <end position="75"/>
    </location>
</feature>
<feature type="signal peptide" evidence="5">
    <location>
        <begin position="1"/>
        <end position="24"/>
    </location>
</feature>
<protein>
    <submittedName>
        <fullName evidence="7">ABC-type nitrate/sulfonate/bicarbonate transport systems periplasmic components-like protein</fullName>
    </submittedName>
</protein>
<dbReference type="OrthoDB" id="9806288at2"/>
<dbReference type="InterPro" id="IPR015168">
    <property type="entry name" value="SsuA/THI5"/>
</dbReference>
<evidence type="ECO:0000259" key="6">
    <source>
        <dbReference type="Pfam" id="PF09084"/>
    </source>
</evidence>
<dbReference type="HOGENOM" id="CLU_707183_0_0_11"/>
<dbReference type="Pfam" id="PF09084">
    <property type="entry name" value="NMT1"/>
    <property type="match status" value="1"/>
</dbReference>
<dbReference type="PROSITE" id="PS51257">
    <property type="entry name" value="PROKAR_LIPOPROTEIN"/>
    <property type="match status" value="1"/>
</dbReference>
<dbReference type="eggNOG" id="COG0715">
    <property type="taxonomic scope" value="Bacteria"/>
</dbReference>
<dbReference type="AlphaFoldDB" id="A0LTA2"/>
<dbReference type="EMBL" id="CP000481">
    <property type="protein sequence ID" value="ABK52662.1"/>
    <property type="molecule type" value="Genomic_DNA"/>
</dbReference>
<reference evidence="7 8" key="1">
    <citation type="journal article" date="2009" name="Genome Res.">
        <title>Complete genome of the cellulolytic thermophile Acidothermus cellulolyticus 11B provides insights into its ecophysiological and evolutionary adaptations.</title>
        <authorList>
            <person name="Barabote R.D."/>
            <person name="Xie G."/>
            <person name="Leu D.H."/>
            <person name="Normand P."/>
            <person name="Necsulea A."/>
            <person name="Daubin V."/>
            <person name="Medigue C."/>
            <person name="Adney W.S."/>
            <person name="Xu X.C."/>
            <person name="Lapidus A."/>
            <person name="Parales R.E."/>
            <person name="Detter C."/>
            <person name="Pujic P."/>
            <person name="Bruce D."/>
            <person name="Lavire C."/>
            <person name="Challacombe J.F."/>
            <person name="Brettin T.S."/>
            <person name="Berry A.M."/>
        </authorList>
    </citation>
    <scope>NUCLEOTIDE SEQUENCE [LARGE SCALE GENOMIC DNA]</scope>
    <source>
        <strain evidence="8">ATCC 43068 / DSM 8971 / 11B</strain>
    </source>
</reference>
<name>A0LTA2_ACIC1</name>
<evidence type="ECO:0000313" key="8">
    <source>
        <dbReference type="Proteomes" id="UP000008221"/>
    </source>
</evidence>
<dbReference type="KEGG" id="ace:Acel_0889"/>
<comment type="subcellular location">
    <subcellularLocation>
        <location evidence="1">Periplasm</location>
    </subcellularLocation>
</comment>
<dbReference type="PANTHER" id="PTHR30024">
    <property type="entry name" value="ALIPHATIC SULFONATES-BINDING PROTEIN-RELATED"/>
    <property type="match status" value="1"/>
</dbReference>
<dbReference type="Gene3D" id="3.40.190.10">
    <property type="entry name" value="Periplasmic binding protein-like II"/>
    <property type="match status" value="2"/>
</dbReference>
<evidence type="ECO:0000256" key="5">
    <source>
        <dbReference type="SAM" id="SignalP"/>
    </source>
</evidence>
<comment type="similarity">
    <text evidence="2">Belongs to the bacterial solute-binding protein SsuA/TauA family.</text>
</comment>
<evidence type="ECO:0000313" key="7">
    <source>
        <dbReference type="EMBL" id="ABK52662.1"/>
    </source>
</evidence>
<feature type="domain" description="SsuA/THI5-like" evidence="6">
    <location>
        <begin position="104"/>
        <end position="307"/>
    </location>
</feature>
<sequence length="390" mass="40108">MTTRALNQRLAWASLLTAGMLALAACSSSKPASTSAASSTAAPSSAASSSASSPASSASGSAGASAPTAPHGTAPVSPPPAGPLPKLTIGSPGVPPVVSGLLPYIADKKGFYKAFGVDVTVKSFTTGTDATRAMSTGQIDIAIAPPAQVVALVAKGIPIVAIQGQENPDWVVVSTDPAINSCQKLKGQGVGVDAIGGIRYTALAVMLKTCGLTIKDVHPLAFPGDANPQAVIAGQLKVSVLHLNEVVAVQQQLGKPLTTVMVQAQVVPNSMYEMFATLKSKLDQNRDAFVRFVAAQIATLNWMFDPANADEVAQLATVVGDSAQVMKQAMAEYKQMDFWSLDSAGLPQTNVENVIKSQVAAGNVPADKAPTYSQIVDLSVYQDAQKLVQP</sequence>
<dbReference type="STRING" id="351607.Acel_0889"/>
<dbReference type="GO" id="GO:0042597">
    <property type="term" value="C:periplasmic space"/>
    <property type="evidence" value="ECO:0007669"/>
    <property type="project" value="UniProtKB-SubCell"/>
</dbReference>
<accession>A0LTA2</accession>
<proteinExistence type="inferred from homology"/>
<evidence type="ECO:0000256" key="2">
    <source>
        <dbReference type="ARBA" id="ARBA00010742"/>
    </source>
</evidence>
<evidence type="ECO:0000256" key="1">
    <source>
        <dbReference type="ARBA" id="ARBA00004418"/>
    </source>
</evidence>
<dbReference type="SUPFAM" id="SSF53850">
    <property type="entry name" value="Periplasmic binding protein-like II"/>
    <property type="match status" value="1"/>
</dbReference>
<dbReference type="Proteomes" id="UP000008221">
    <property type="component" value="Chromosome"/>
</dbReference>
<organism evidence="7 8">
    <name type="scientific">Acidothermus cellulolyticus (strain ATCC 43068 / DSM 8971 / 11B)</name>
    <dbReference type="NCBI Taxonomy" id="351607"/>
    <lineage>
        <taxon>Bacteria</taxon>
        <taxon>Bacillati</taxon>
        <taxon>Actinomycetota</taxon>
        <taxon>Actinomycetes</taxon>
        <taxon>Acidothermales</taxon>
        <taxon>Acidothermaceae</taxon>
        <taxon>Acidothermus</taxon>
    </lineage>
</organism>
<dbReference type="PANTHER" id="PTHR30024:SF47">
    <property type="entry name" value="TAURINE-BINDING PERIPLASMIC PROTEIN"/>
    <property type="match status" value="1"/>
</dbReference>
<feature type="chain" id="PRO_5038594778" evidence="5">
    <location>
        <begin position="25"/>
        <end position="390"/>
    </location>
</feature>
<gene>
    <name evidence="7" type="ordered locus">Acel_0889</name>
</gene>
<evidence type="ECO:0000256" key="4">
    <source>
        <dbReference type="SAM" id="MobiDB-lite"/>
    </source>
</evidence>
<dbReference type="InParanoid" id="A0LTA2"/>
<keyword evidence="8" id="KW-1185">Reference proteome</keyword>
<feature type="region of interest" description="Disordered" evidence="4">
    <location>
        <begin position="31"/>
        <end position="88"/>
    </location>
</feature>
<keyword evidence="3 5" id="KW-0732">Signal</keyword>
<evidence type="ECO:0000256" key="3">
    <source>
        <dbReference type="ARBA" id="ARBA00022729"/>
    </source>
</evidence>